<feature type="transmembrane region" description="Helical" evidence="1">
    <location>
        <begin position="77"/>
        <end position="98"/>
    </location>
</feature>
<organism evidence="2 3">
    <name type="scientific">Serpens gallinarum</name>
    <dbReference type="NCBI Taxonomy" id="2763075"/>
    <lineage>
        <taxon>Bacteria</taxon>
        <taxon>Pseudomonadati</taxon>
        <taxon>Pseudomonadota</taxon>
        <taxon>Gammaproteobacteria</taxon>
        <taxon>Pseudomonadales</taxon>
        <taxon>Pseudomonadaceae</taxon>
        <taxon>Pseudomonas</taxon>
    </lineage>
</organism>
<evidence type="ECO:0000256" key="1">
    <source>
        <dbReference type="SAM" id="Phobius"/>
    </source>
</evidence>
<evidence type="ECO:0000313" key="3">
    <source>
        <dbReference type="Proteomes" id="UP000611945"/>
    </source>
</evidence>
<reference evidence="2 3" key="1">
    <citation type="submission" date="2020-08" db="EMBL/GenBank/DDBJ databases">
        <title>A Genomic Blueprint of the Chicken Gut Microbiome.</title>
        <authorList>
            <person name="Gilroy R."/>
            <person name="Ravi A."/>
            <person name="Getino M."/>
            <person name="Pursley I."/>
            <person name="Horton D.L."/>
            <person name="Alikhan N.-F."/>
            <person name="Baker D."/>
            <person name="Gharbi K."/>
            <person name="Hall N."/>
            <person name="Watson M."/>
            <person name="Adriaenssens E.M."/>
            <person name="Foster-Nyarko E."/>
            <person name="Jarju S."/>
            <person name="Secka A."/>
            <person name="Antonio M."/>
            <person name="Oren A."/>
            <person name="Chaudhuri R."/>
            <person name="La Ragione R.M."/>
            <person name="Hildebrand F."/>
            <person name="Pallen M.J."/>
        </authorList>
    </citation>
    <scope>NUCLEOTIDE SEQUENCE [LARGE SCALE GENOMIC DNA]</scope>
    <source>
        <strain evidence="2 3">Sa2CUA2</strain>
    </source>
</reference>
<feature type="transmembrane region" description="Helical" evidence="1">
    <location>
        <begin position="12"/>
        <end position="30"/>
    </location>
</feature>
<dbReference type="EMBL" id="JACSQG010000001">
    <property type="protein sequence ID" value="MBD7975723.1"/>
    <property type="molecule type" value="Genomic_DNA"/>
</dbReference>
<proteinExistence type="predicted"/>
<dbReference type="InterPro" id="IPR018729">
    <property type="entry name" value="DUF2269_transmembrane"/>
</dbReference>
<comment type="caution">
    <text evidence="2">The sequence shown here is derived from an EMBL/GenBank/DDBJ whole genome shotgun (WGS) entry which is preliminary data.</text>
</comment>
<dbReference type="RefSeq" id="WP_251834514.1">
    <property type="nucleotide sequence ID" value="NZ_JACSQG010000001.1"/>
</dbReference>
<keyword evidence="1" id="KW-1133">Transmembrane helix</keyword>
<sequence>MEAYLSLQILQGLLAVLLLAVSAGLAWMVWHRWQASSWPQRPALDASVRVGLPALAVLVIAAPIVAWWLLHLGEVPFGYLWVLGSACLYLLAGIAWLLLGQRLLRVYRQPALADQARFLPVTFACAVVALVVLLIILLLIALRPL</sequence>
<protein>
    <submittedName>
        <fullName evidence="2">DUF2269 family protein</fullName>
    </submittedName>
</protein>
<name>A0ABR8TIY1_9PSED</name>
<evidence type="ECO:0000313" key="2">
    <source>
        <dbReference type="EMBL" id="MBD7975723.1"/>
    </source>
</evidence>
<keyword evidence="3" id="KW-1185">Reference proteome</keyword>
<keyword evidence="1" id="KW-0472">Membrane</keyword>
<dbReference type="Pfam" id="PF10027">
    <property type="entry name" value="DUF2269"/>
    <property type="match status" value="1"/>
</dbReference>
<accession>A0ABR8TIY1</accession>
<keyword evidence="1" id="KW-0812">Transmembrane</keyword>
<feature type="transmembrane region" description="Helical" evidence="1">
    <location>
        <begin position="118"/>
        <end position="142"/>
    </location>
</feature>
<feature type="transmembrane region" description="Helical" evidence="1">
    <location>
        <begin position="50"/>
        <end position="70"/>
    </location>
</feature>
<dbReference type="Proteomes" id="UP000611945">
    <property type="component" value="Unassembled WGS sequence"/>
</dbReference>
<gene>
    <name evidence="2" type="ORF">H9642_00805</name>
</gene>